<dbReference type="Proteomes" id="UP000822688">
    <property type="component" value="Chromosome 6"/>
</dbReference>
<dbReference type="InterPro" id="IPR028091">
    <property type="entry name" value="FAM91_N_dom"/>
</dbReference>
<evidence type="ECO:0000259" key="2">
    <source>
        <dbReference type="Pfam" id="PF14647"/>
    </source>
</evidence>
<protein>
    <recommendedName>
        <fullName evidence="6">Protein FAM91A1</fullName>
    </recommendedName>
</protein>
<sequence>MSEEDVLVKAILEETPFEKLPKRLKITLFSNEEYQKRVKEYCIKKRLKWSECAARHSCRENEYYDDLVRYLRKNLGLFPYHLSENVCRVLRITPFKYYHGLLYDVMKNEQPYDSIPNFTAADVLRLTGIGRNEFIDIMNKCRAKKLMWKLNKSIVKEMLPTQPVDFRMEPWWVVCFVNLTTDEYRKLSEEEMAVISGGDGDNSDRLGKEGVNLVGEVDIDVLRGLYRRGLIYLEVPVYPDDHFQVSTLEGFVSNRNQQYEDPTEELLYAIFVASSEQATVAELAHTLQVNFEQLQSAVSLASRLGWAKKFLDPVSFLQDIGIPESPRSVGEDRLISPFTSPSRTGASDPSDIDFLRGHAGLTRFGFMVDANLTSYLMMGSLSPGLKGHAVTLYEAGKLGDSSVADMCEDLQQVEGTKMEGELQQFADHAFSLRHALECLRSQGNGSEVGEEDTSDFSGFLLEPRSPVDGDELLHSGHAVSQNAGSFEEDFRYDAESGAEIAETTAAPSDMAQLRATLSLGERISSKENLQSRKPASRVDVMRIESLQDLAPATAQRVLRRDYDVVVSMIPLPSPPSVSSPDGLGPVHFGPPSRASISPWMKLLLYQTAGSGPVSVALIKGQRFRTLPPPLAGCAKALLWTWDGTGVNGVGGKFEGTLVEGNILLHCVNTLLKYNALLIQPFSKACLDSGGSGKPVTKNIPLPLCEASEKPSRHIHPSLVQAANELGLQTLGYIRVVQIPQMEAGTTIDGHESVETNSEVWVPQSVEFGVPLFDTELCKSVCQGVIQSHLFASASLLKHRQAMHDLRRRLQDFINDYQASGSKATLAYAESQGTEVANQGSALKGIGGLSRLNFGLDEEDSMDVPSPGVNLLFDGTFLEPLHVDRCLQGRLPARLVIAASAATEALRGVY</sequence>
<dbReference type="Pfam" id="PF14648">
    <property type="entry name" value="FAM91_C"/>
    <property type="match status" value="2"/>
</dbReference>
<dbReference type="Pfam" id="PF14647">
    <property type="entry name" value="FAM91_N"/>
    <property type="match status" value="1"/>
</dbReference>
<dbReference type="PANTHER" id="PTHR28441">
    <property type="entry name" value="PROTEIN FAM91A1"/>
    <property type="match status" value="1"/>
</dbReference>
<comment type="caution">
    <text evidence="4">The sequence shown here is derived from an EMBL/GenBank/DDBJ whole genome shotgun (WGS) entry which is preliminary data.</text>
</comment>
<dbReference type="AlphaFoldDB" id="A0A8T0HFD6"/>
<evidence type="ECO:0000256" key="1">
    <source>
        <dbReference type="ARBA" id="ARBA00010319"/>
    </source>
</evidence>
<feature type="domain" description="FAM91 N-terminal" evidence="2">
    <location>
        <begin position="11"/>
        <end position="309"/>
    </location>
</feature>
<name>A0A8T0HFD6_CERPU</name>
<proteinExistence type="inferred from homology"/>
<organism evidence="4 5">
    <name type="scientific">Ceratodon purpureus</name>
    <name type="common">Fire moss</name>
    <name type="synonym">Dicranum purpureum</name>
    <dbReference type="NCBI Taxonomy" id="3225"/>
    <lineage>
        <taxon>Eukaryota</taxon>
        <taxon>Viridiplantae</taxon>
        <taxon>Streptophyta</taxon>
        <taxon>Embryophyta</taxon>
        <taxon>Bryophyta</taxon>
        <taxon>Bryophytina</taxon>
        <taxon>Bryopsida</taxon>
        <taxon>Dicranidae</taxon>
        <taxon>Pseudoditrichales</taxon>
        <taxon>Ditrichaceae</taxon>
        <taxon>Ceratodon</taxon>
    </lineage>
</organism>
<feature type="domain" description="FAM91 C-terminal" evidence="3">
    <location>
        <begin position="529"/>
        <end position="878"/>
    </location>
</feature>
<evidence type="ECO:0000259" key="3">
    <source>
        <dbReference type="Pfam" id="PF14648"/>
    </source>
</evidence>
<feature type="domain" description="FAM91 C-terminal" evidence="3">
    <location>
        <begin position="362"/>
        <end position="444"/>
    </location>
</feature>
<dbReference type="EMBL" id="CM026427">
    <property type="protein sequence ID" value="KAG0569990.1"/>
    <property type="molecule type" value="Genomic_DNA"/>
</dbReference>
<dbReference type="InterPro" id="IPR028097">
    <property type="entry name" value="FAM91_C_dom"/>
</dbReference>
<dbReference type="InterPro" id="IPR039199">
    <property type="entry name" value="FAM91"/>
</dbReference>
<evidence type="ECO:0008006" key="6">
    <source>
        <dbReference type="Google" id="ProtNLM"/>
    </source>
</evidence>
<reference evidence="4 5" key="1">
    <citation type="submission" date="2020-06" db="EMBL/GenBank/DDBJ databases">
        <title>WGS assembly of Ceratodon purpureus strain R40.</title>
        <authorList>
            <person name="Carey S.B."/>
            <person name="Jenkins J."/>
            <person name="Shu S."/>
            <person name="Lovell J.T."/>
            <person name="Sreedasyam A."/>
            <person name="Maumus F."/>
            <person name="Tiley G.P."/>
            <person name="Fernandez-Pozo N."/>
            <person name="Barry K."/>
            <person name="Chen C."/>
            <person name="Wang M."/>
            <person name="Lipzen A."/>
            <person name="Daum C."/>
            <person name="Saski C.A."/>
            <person name="Payton A.C."/>
            <person name="Mcbreen J.C."/>
            <person name="Conrad R.E."/>
            <person name="Kollar L.M."/>
            <person name="Olsson S."/>
            <person name="Huttunen S."/>
            <person name="Landis J.B."/>
            <person name="Wickett N.J."/>
            <person name="Johnson M.G."/>
            <person name="Rensing S.A."/>
            <person name="Grimwood J."/>
            <person name="Schmutz J."/>
            <person name="Mcdaniel S.F."/>
        </authorList>
    </citation>
    <scope>NUCLEOTIDE SEQUENCE [LARGE SCALE GENOMIC DNA]</scope>
    <source>
        <strain evidence="4 5">R40</strain>
    </source>
</reference>
<gene>
    <name evidence="4" type="ORF">KC19_6G130800</name>
</gene>
<evidence type="ECO:0000313" key="4">
    <source>
        <dbReference type="EMBL" id="KAG0569990.1"/>
    </source>
</evidence>
<dbReference type="OrthoDB" id="275996at2759"/>
<dbReference type="PANTHER" id="PTHR28441:SF2">
    <property type="entry name" value="PROTEIN FAM91A1"/>
    <property type="match status" value="1"/>
</dbReference>
<keyword evidence="5" id="KW-1185">Reference proteome</keyword>
<accession>A0A8T0HFD6</accession>
<evidence type="ECO:0000313" key="5">
    <source>
        <dbReference type="Proteomes" id="UP000822688"/>
    </source>
</evidence>
<comment type="similarity">
    <text evidence="1">Belongs to the FAM91 family.</text>
</comment>